<gene>
    <name evidence="1" type="ORF">MMJJ_02340</name>
</gene>
<name>A0A2L1C8M5_METMI</name>
<dbReference type="KEGG" id="mmad:MMJJ_02340"/>
<protein>
    <recommendedName>
        <fullName evidence="3">PIN domain-containing protein</fullName>
    </recommendedName>
</protein>
<proteinExistence type="predicted"/>
<dbReference type="GeneID" id="36101330"/>
<dbReference type="Proteomes" id="UP000239462">
    <property type="component" value="Chromosome"/>
</dbReference>
<sequence>MDIFLDSCIIFGKHIPKNPHNDNVNKFYCSNNILSQTSCDAVKDEVNYKLKKVIIEAYGDDVSELLFREIRLAINHFFKKINMVNYQNHTNYDFIFLYDELEDYFKKLITKNTADKDIFSNVIVWGVDKTLNNPNFITTDKRDYTNKFDIIITSNKCLSANNYPNTPIKIQILK</sequence>
<dbReference type="AlphaFoldDB" id="A0A2L1C8M5"/>
<evidence type="ECO:0000313" key="1">
    <source>
        <dbReference type="EMBL" id="AVB75653.1"/>
    </source>
</evidence>
<dbReference type="RefSeq" id="WP_104837319.1">
    <property type="nucleotide sequence ID" value="NZ_CP026606.1"/>
</dbReference>
<accession>A0A2L1C8M5</accession>
<dbReference type="EMBL" id="CP026606">
    <property type="protein sequence ID" value="AVB75653.1"/>
    <property type="molecule type" value="Genomic_DNA"/>
</dbReference>
<evidence type="ECO:0000313" key="2">
    <source>
        <dbReference type="Proteomes" id="UP000239462"/>
    </source>
</evidence>
<organism evidence="1 2">
    <name type="scientific">Methanococcus maripaludis</name>
    <name type="common">Methanococcus deltae</name>
    <dbReference type="NCBI Taxonomy" id="39152"/>
    <lineage>
        <taxon>Archaea</taxon>
        <taxon>Methanobacteriati</taxon>
        <taxon>Methanobacteriota</taxon>
        <taxon>Methanomada group</taxon>
        <taxon>Methanococci</taxon>
        <taxon>Methanococcales</taxon>
        <taxon>Methanococcaceae</taxon>
        <taxon>Methanococcus</taxon>
    </lineage>
</organism>
<reference evidence="2" key="1">
    <citation type="journal article" date="2018" name="Genome Announc.">
        <title>Complete Genome Sequence of the Methanococcus maripaludis Type Strain JJ (DSM 2067), a Model for Selenoprotein Synthesis in Archaea.</title>
        <authorList>
            <person name="Poehlein A."/>
            <person name="Heym D."/>
            <person name="Quitzke V."/>
            <person name="Fersch J."/>
            <person name="Daniel R."/>
            <person name="Rother M."/>
        </authorList>
    </citation>
    <scope>NUCLEOTIDE SEQUENCE [LARGE SCALE GENOMIC DNA]</scope>
    <source>
        <strain evidence="2">DSM 2067</strain>
    </source>
</reference>
<evidence type="ECO:0008006" key="3">
    <source>
        <dbReference type="Google" id="ProtNLM"/>
    </source>
</evidence>